<keyword evidence="1" id="KW-0812">Transmembrane</keyword>
<feature type="transmembrane region" description="Helical" evidence="1">
    <location>
        <begin position="105"/>
        <end position="130"/>
    </location>
</feature>
<dbReference type="RefSeq" id="WP_310520385.1">
    <property type="nucleotide sequence ID" value="NZ_BAABBS010000002.1"/>
</dbReference>
<keyword evidence="1" id="KW-0472">Membrane</keyword>
<comment type="caution">
    <text evidence="2">The sequence shown here is derived from an EMBL/GenBank/DDBJ whole genome shotgun (WGS) entry which is preliminary data.</text>
</comment>
<dbReference type="EMBL" id="JAVKGS010000002">
    <property type="protein sequence ID" value="MDR5691784.1"/>
    <property type="molecule type" value="Genomic_DNA"/>
</dbReference>
<keyword evidence="1" id="KW-1133">Transmembrane helix</keyword>
<evidence type="ECO:0008006" key="4">
    <source>
        <dbReference type="Google" id="ProtNLM"/>
    </source>
</evidence>
<evidence type="ECO:0000313" key="2">
    <source>
        <dbReference type="EMBL" id="MDR5691784.1"/>
    </source>
</evidence>
<proteinExistence type="predicted"/>
<organism evidence="2 3">
    <name type="scientific">Agromyces indicus</name>
    <dbReference type="NCBI Taxonomy" id="758919"/>
    <lineage>
        <taxon>Bacteria</taxon>
        <taxon>Bacillati</taxon>
        <taxon>Actinomycetota</taxon>
        <taxon>Actinomycetes</taxon>
        <taxon>Micrococcales</taxon>
        <taxon>Microbacteriaceae</taxon>
        <taxon>Agromyces</taxon>
    </lineage>
</organism>
<evidence type="ECO:0000313" key="3">
    <source>
        <dbReference type="Proteomes" id="UP001260072"/>
    </source>
</evidence>
<protein>
    <recommendedName>
        <fullName evidence="4">Histidinol dehydrogenase</fullName>
    </recommendedName>
</protein>
<evidence type="ECO:0000256" key="1">
    <source>
        <dbReference type="SAM" id="Phobius"/>
    </source>
</evidence>
<keyword evidence="3" id="KW-1185">Reference proteome</keyword>
<dbReference type="Proteomes" id="UP001260072">
    <property type="component" value="Unassembled WGS sequence"/>
</dbReference>
<accession>A0ABU1FJ57</accession>
<name>A0ABU1FJ57_9MICO</name>
<feature type="transmembrane region" description="Helical" evidence="1">
    <location>
        <begin position="79"/>
        <end position="99"/>
    </location>
</feature>
<feature type="transmembrane region" description="Helical" evidence="1">
    <location>
        <begin position="20"/>
        <end position="42"/>
    </location>
</feature>
<feature type="transmembrane region" description="Helical" evidence="1">
    <location>
        <begin position="54"/>
        <end position="72"/>
    </location>
</feature>
<gene>
    <name evidence="2" type="ORF">RH861_06870</name>
</gene>
<sequence length="148" mass="14600">MSGGNAPVERDREPRTSISARVRTIAIAVVVGVVYGTVATVGHRHAWQIGDVSIPWGLLAGLVGVAALLIGIRMVAGGRVAAIGASAGVVAAVALLSLPGPGGSVLVASGIVGTIWSVAPALIAVLVVAWPSLPSRGAAVAQPRATHA</sequence>
<reference evidence="3" key="1">
    <citation type="submission" date="2023-07" db="EMBL/GenBank/DDBJ databases">
        <title>Description of three actinobacteria isolated from air of manufacturing shop in a pharmaceutical factory.</title>
        <authorList>
            <person name="Zhang D.-F."/>
        </authorList>
    </citation>
    <scope>NUCLEOTIDE SEQUENCE [LARGE SCALE GENOMIC DNA]</scope>
    <source>
        <strain evidence="3">CCTCC AB 2011122</strain>
    </source>
</reference>